<gene>
    <name evidence="1" type="ORF">ACFOUT_03695</name>
</gene>
<dbReference type="Proteomes" id="UP001595814">
    <property type="component" value="Unassembled WGS sequence"/>
</dbReference>
<dbReference type="Pfam" id="PF11251">
    <property type="entry name" value="DUF3050"/>
    <property type="match status" value="1"/>
</dbReference>
<dbReference type="EMBL" id="JBHSAW010000004">
    <property type="protein sequence ID" value="MFC4094962.1"/>
    <property type="molecule type" value="Genomic_DNA"/>
</dbReference>
<dbReference type="RefSeq" id="WP_192461289.1">
    <property type="nucleotide sequence ID" value="NZ_JACYFJ010000001.1"/>
</dbReference>
<accession>A0ABV8JKA0</accession>
<name>A0ABV8JKA0_9FLAO</name>
<comment type="caution">
    <text evidence="1">The sequence shown here is derived from an EMBL/GenBank/DDBJ whole genome shotgun (WGS) entry which is preliminary data.</text>
</comment>
<evidence type="ECO:0000313" key="2">
    <source>
        <dbReference type="Proteomes" id="UP001595814"/>
    </source>
</evidence>
<organism evidence="1 2">
    <name type="scientific">Euzebyella saccharophila</name>
    <dbReference type="NCBI Taxonomy" id="679664"/>
    <lineage>
        <taxon>Bacteria</taxon>
        <taxon>Pseudomonadati</taxon>
        <taxon>Bacteroidota</taxon>
        <taxon>Flavobacteriia</taxon>
        <taxon>Flavobacteriales</taxon>
        <taxon>Flavobacteriaceae</taxon>
        <taxon>Euzebyella</taxon>
    </lineage>
</organism>
<reference evidence="2" key="1">
    <citation type="journal article" date="2019" name="Int. J. Syst. Evol. Microbiol.">
        <title>The Global Catalogue of Microorganisms (GCM) 10K type strain sequencing project: providing services to taxonomists for standard genome sequencing and annotation.</title>
        <authorList>
            <consortium name="The Broad Institute Genomics Platform"/>
            <consortium name="The Broad Institute Genome Sequencing Center for Infectious Disease"/>
            <person name="Wu L."/>
            <person name="Ma J."/>
        </authorList>
    </citation>
    <scope>NUCLEOTIDE SEQUENCE [LARGE SCALE GENOMIC DNA]</scope>
    <source>
        <strain evidence="2">CECT 7477</strain>
    </source>
</reference>
<protein>
    <submittedName>
        <fullName evidence="1">DUF3050 domain-containing protein</fullName>
    </submittedName>
</protein>
<proteinExistence type="predicted"/>
<dbReference type="SUPFAM" id="SSF48613">
    <property type="entry name" value="Heme oxygenase-like"/>
    <property type="match status" value="1"/>
</dbReference>
<sequence>MELPPLEKEIQPLRDELTNHRVYGLLAEMDDVRLFMQKHVYPVWDFMSLLKALQNHLTCTQVPWKPAKNTTTARFINEIVWGEETDINEKGTPKSHFEMYLDAMEEVNADTSKVLSFVNSLEGLDTIEEDINSADLQPAEKEFLLFTFQTIKENKVHKIASAFTFGREDLIPDMFLEIIEQSSKEQKPNFPKLTYYLERHIEVDGDEHGPLSLKMIQELCGESELNWLEASDAAKKALKVRINLWDEIATEIELNKKQLINS</sequence>
<evidence type="ECO:0000313" key="1">
    <source>
        <dbReference type="EMBL" id="MFC4094962.1"/>
    </source>
</evidence>
<dbReference type="Gene3D" id="1.20.910.10">
    <property type="entry name" value="Heme oxygenase-like"/>
    <property type="match status" value="1"/>
</dbReference>
<keyword evidence="2" id="KW-1185">Reference proteome</keyword>
<dbReference type="InterPro" id="IPR016084">
    <property type="entry name" value="Haem_Oase-like_multi-hlx"/>
</dbReference>
<dbReference type="InterPro" id="IPR024423">
    <property type="entry name" value="DUF3050"/>
</dbReference>